<proteinExistence type="predicted"/>
<dbReference type="EMBL" id="JBHTIZ010000016">
    <property type="protein sequence ID" value="MFD0984192.1"/>
    <property type="molecule type" value="Genomic_DNA"/>
</dbReference>
<accession>A0ABW3J180</accession>
<keyword evidence="4" id="KW-1185">Reference proteome</keyword>
<dbReference type="RefSeq" id="WP_379759689.1">
    <property type="nucleotide sequence ID" value="NZ_JBHSYB010000068.1"/>
</dbReference>
<dbReference type="Proteomes" id="UP001597051">
    <property type="component" value="Unassembled WGS sequence"/>
</dbReference>
<dbReference type="InterPro" id="IPR045670">
    <property type="entry name" value="DUF5916"/>
</dbReference>
<evidence type="ECO:0000313" key="3">
    <source>
        <dbReference type="EMBL" id="MFD0984192.1"/>
    </source>
</evidence>
<organism evidence="3 4">
    <name type="scientific">Flavobacterium myungsuense</name>
    <dbReference type="NCBI Taxonomy" id="651823"/>
    <lineage>
        <taxon>Bacteria</taxon>
        <taxon>Pseudomonadati</taxon>
        <taxon>Bacteroidota</taxon>
        <taxon>Flavobacteriia</taxon>
        <taxon>Flavobacteriales</taxon>
        <taxon>Flavobacteriaceae</taxon>
        <taxon>Flavobacterium</taxon>
    </lineage>
</organism>
<gene>
    <name evidence="3" type="ORF">ACFQ0S_06820</name>
</gene>
<dbReference type="Pfam" id="PF19313">
    <property type="entry name" value="DUF5916"/>
    <property type="match status" value="1"/>
</dbReference>
<dbReference type="CDD" id="cd09618">
    <property type="entry name" value="CBM9_like_2"/>
    <property type="match status" value="1"/>
</dbReference>
<evidence type="ECO:0000259" key="2">
    <source>
        <dbReference type="Pfam" id="PF19313"/>
    </source>
</evidence>
<feature type="domain" description="DUF5916" evidence="2">
    <location>
        <begin position="230"/>
        <end position="802"/>
    </location>
</feature>
<dbReference type="InterPro" id="IPR010502">
    <property type="entry name" value="Carb-bd_dom_fam9"/>
</dbReference>
<reference evidence="4" key="1">
    <citation type="journal article" date="2019" name="Int. J. Syst. Evol. Microbiol.">
        <title>The Global Catalogue of Microorganisms (GCM) 10K type strain sequencing project: providing services to taxonomists for standard genome sequencing and annotation.</title>
        <authorList>
            <consortium name="The Broad Institute Genomics Platform"/>
            <consortium name="The Broad Institute Genome Sequencing Center for Infectious Disease"/>
            <person name="Wu L."/>
            <person name="Ma J."/>
        </authorList>
    </citation>
    <scope>NUCLEOTIDE SEQUENCE [LARGE SCALE GENOMIC DNA]</scope>
    <source>
        <strain evidence="4">CECT 7649</strain>
    </source>
</reference>
<dbReference type="Gene3D" id="2.60.40.1190">
    <property type="match status" value="1"/>
</dbReference>
<dbReference type="Pfam" id="PF06452">
    <property type="entry name" value="CBM9_1"/>
    <property type="match status" value="1"/>
</dbReference>
<comment type="caution">
    <text evidence="3">The sequence shown here is derived from an EMBL/GenBank/DDBJ whole genome shotgun (WGS) entry which is preliminary data.</text>
</comment>
<protein>
    <submittedName>
        <fullName evidence="3">DUF5916 domain-containing protein</fullName>
    </submittedName>
</protein>
<name>A0ABW3J180_9FLAO</name>
<sequence length="803" mass="92680">MTNFRLLVVFSFALFHLKSFGQKKVLRAITSGNITVDGKFDEPIWDYAPIATDFVMFSPDNGKPISKEKKTEVQIVYNDNAIYIAAKMYDDEPNKILKEITQRDNFGTAENFGIFINGFNDSQQDFRFYVSAAGVQADCIFTNQNDEDFTWDAIWESKARMTDYGWVVEMKIPYAALRFSNKKQQTWGINFYREIRRDRQAYTWNFIDATIDNESAQSGILEGVDDIETATRLFFIPYSSFYLNSNDSQKTLGQFKGGLDIKYGISDAFTLDAILVPDFGQVKFDNVILNLTPFEQQFTENRPFFTEGTDLFQKGDLFYSRRIGENNASVQLNDDEEIVENPNSINLLNALKISGRSKSGLGVGVLNAITEKTDVSIKDNNTNQTRTSLLEPLANYNVLVLDQRFNQNSSVSFVNTNVTRNGEFRDANVSAAVWDLNTKANTYNISGDFKYSFINQSIANNKTGINTSLNLAETSGKFRYGIGGKYISKDFDSNDLGILFQTHFHSLNANVSYRILNPTKKFNTFFTRLNLYSEFENRTGLLQNGNIDLSIETTSRKNDYLAYGISASPLKTNDFYEPRSFDDSKFLTNPESIRFWTYFSSNFNRRFAVDLNAQYRILNEKKRVNYRLLFNPRYRFNNHFTLVYELDFLRQNNNVGSAQDFDDLSVFTRRDVISYGNALQGKYALNHNMTFNLSIRHYWAYAKNRQFLTLIDDGSVVDNLTYNKNIDSNFNTWNLDLSYTWWFAPGSQISVLYRNFNLSTFTQGTDFSKELGRNFSDAIRNDNLDHIFSVSIRYFIDYNYLKR</sequence>
<evidence type="ECO:0000313" key="4">
    <source>
        <dbReference type="Proteomes" id="UP001597051"/>
    </source>
</evidence>
<evidence type="ECO:0000259" key="1">
    <source>
        <dbReference type="Pfam" id="PF06452"/>
    </source>
</evidence>
<dbReference type="SUPFAM" id="SSF49344">
    <property type="entry name" value="CBD9-like"/>
    <property type="match status" value="1"/>
</dbReference>
<feature type="domain" description="Carbohydrate-binding" evidence="1">
    <location>
        <begin position="36"/>
        <end position="191"/>
    </location>
</feature>